<dbReference type="PANTHER" id="PTHR32089:SF112">
    <property type="entry name" value="LYSOZYME-LIKE PROTEIN-RELATED"/>
    <property type="match status" value="1"/>
</dbReference>
<dbReference type="SUPFAM" id="SSF58104">
    <property type="entry name" value="Methyl-accepting chemotaxis protein (MCP) signaling domain"/>
    <property type="match status" value="1"/>
</dbReference>
<organism evidence="5 6">
    <name type="scientific">Candidatus Raskinella chloraquaticus</name>
    <dbReference type="NCBI Taxonomy" id="1951219"/>
    <lineage>
        <taxon>Bacteria</taxon>
        <taxon>Pseudomonadati</taxon>
        <taxon>Pseudomonadota</taxon>
        <taxon>Alphaproteobacteria</taxon>
        <taxon>Hyphomicrobiales</taxon>
        <taxon>Phreatobacteraceae</taxon>
        <taxon>Candidatus Raskinella</taxon>
    </lineage>
</organism>
<evidence type="ECO:0000259" key="4">
    <source>
        <dbReference type="PROSITE" id="PS50111"/>
    </source>
</evidence>
<dbReference type="Gene3D" id="1.10.287.950">
    <property type="entry name" value="Methyl-accepting chemotaxis protein"/>
    <property type="match status" value="1"/>
</dbReference>
<dbReference type="GO" id="GO:0016020">
    <property type="term" value="C:membrane"/>
    <property type="evidence" value="ECO:0007669"/>
    <property type="project" value="InterPro"/>
</dbReference>
<protein>
    <recommendedName>
        <fullName evidence="4">Methyl-accepting transducer domain-containing protein</fullName>
    </recommendedName>
</protein>
<dbReference type="STRING" id="1827387.A4S15_13995"/>
<name>A0A1W9HRE5_9HYPH</name>
<sequence>MFKRFLSKRQLAESPLRPDPAPSPILPGNVHETDILGEVVELLESDLRRAAGRMDAAGSDMRARIGDSASVIEGIGRDTQALAATTVDALERTQKLRLAFTDLTQSSQQIEHQAGLSAALAESAQSIAGEAAVSVDELSKAIEQIERVVSVISDIAGQTNLLALNATIEAARAGAAGKGFAVVASEVKALSVETRTATGEIAATIARLKATASTNINAVNRIIKSIDEIKPSFALVKSAVDQQIEAASDMGRSVDDTAHFAEGVAARAQEMTRASGQAAAATAAVNQTSAAMDHSVKDVMQRLMMVLRQTPQCDRRVHDRLPVSLKGLMRSGGAEQPIETIDLSRGGCLIAGGTITAGVGSRVDMQLERLGLVQGEIVAKSPLGLHVRFIADKDKPLEAVQSVLTTLEQEYSVYVERAKKGAADISAVMTKAVRDGVLSLATLFDTDYRPIAGTNPQQYKNRAVDVLDDILPPVQEPLLALDPSMVFCAAVDLNAYLPVHNTKYSHPQRGDDVVWNTANCRNRRLFDDRAGLMAARNTRPSLIQVYRRDLGGGQFVMMKEVDSPITVEGRHWGGFRTSYKL</sequence>
<dbReference type="Proteomes" id="UP000192872">
    <property type="component" value="Unassembled WGS sequence"/>
</dbReference>
<dbReference type="EMBL" id="LWDL01000030">
    <property type="protein sequence ID" value="OQW49817.1"/>
    <property type="molecule type" value="Genomic_DNA"/>
</dbReference>
<dbReference type="RefSeq" id="WP_376801419.1">
    <property type="nucleotide sequence ID" value="NZ_DBNB01000021.1"/>
</dbReference>
<dbReference type="Pfam" id="PF07238">
    <property type="entry name" value="PilZ"/>
    <property type="match status" value="1"/>
</dbReference>
<comment type="caution">
    <text evidence="5">The sequence shown here is derived from an EMBL/GenBank/DDBJ whole genome shotgun (WGS) entry which is preliminary data.</text>
</comment>
<evidence type="ECO:0000313" key="5">
    <source>
        <dbReference type="EMBL" id="OQW49817.1"/>
    </source>
</evidence>
<dbReference type="GO" id="GO:0007165">
    <property type="term" value="P:signal transduction"/>
    <property type="evidence" value="ECO:0007669"/>
    <property type="project" value="UniProtKB-KW"/>
</dbReference>
<dbReference type="PROSITE" id="PS50111">
    <property type="entry name" value="CHEMOTAXIS_TRANSDUC_2"/>
    <property type="match status" value="1"/>
</dbReference>
<dbReference type="InterPro" id="IPR004089">
    <property type="entry name" value="MCPsignal_dom"/>
</dbReference>
<evidence type="ECO:0000256" key="1">
    <source>
        <dbReference type="ARBA" id="ARBA00023224"/>
    </source>
</evidence>
<dbReference type="PANTHER" id="PTHR32089">
    <property type="entry name" value="METHYL-ACCEPTING CHEMOTAXIS PROTEIN MCPB"/>
    <property type="match status" value="1"/>
</dbReference>
<keyword evidence="1 2" id="KW-0807">Transducer</keyword>
<dbReference type="Pfam" id="PF00015">
    <property type="entry name" value="MCPsignal"/>
    <property type="match status" value="1"/>
</dbReference>
<evidence type="ECO:0000313" key="6">
    <source>
        <dbReference type="Proteomes" id="UP000192872"/>
    </source>
</evidence>
<accession>A0A1W9HRE5</accession>
<dbReference type="SMART" id="SM00283">
    <property type="entry name" value="MA"/>
    <property type="match status" value="1"/>
</dbReference>
<feature type="domain" description="Methyl-accepting transducer" evidence="4">
    <location>
        <begin position="57"/>
        <end position="293"/>
    </location>
</feature>
<evidence type="ECO:0000256" key="3">
    <source>
        <dbReference type="SAM" id="MobiDB-lite"/>
    </source>
</evidence>
<proteinExistence type="predicted"/>
<gene>
    <name evidence="5" type="ORF">A4S15_13995</name>
</gene>
<dbReference type="GO" id="GO:0035438">
    <property type="term" value="F:cyclic-di-GMP binding"/>
    <property type="evidence" value="ECO:0007669"/>
    <property type="project" value="InterPro"/>
</dbReference>
<dbReference type="SUPFAM" id="SSF141371">
    <property type="entry name" value="PilZ domain-like"/>
    <property type="match status" value="1"/>
</dbReference>
<reference evidence="5 6" key="1">
    <citation type="journal article" date="2017" name="Water Res.">
        <title>Comammox in drinking water systems.</title>
        <authorList>
            <person name="Wang Y."/>
            <person name="Ma L."/>
            <person name="Mao Y."/>
            <person name="Jiang X."/>
            <person name="Xia Y."/>
            <person name="Yu K."/>
            <person name="Li B."/>
            <person name="Zhang T."/>
        </authorList>
    </citation>
    <scope>NUCLEOTIDE SEQUENCE [LARGE SCALE GENOMIC DNA]</scope>
    <source>
        <strain evidence="5">SG_bin8</strain>
    </source>
</reference>
<dbReference type="InterPro" id="IPR009875">
    <property type="entry name" value="PilZ_domain"/>
</dbReference>
<dbReference type="AlphaFoldDB" id="A0A1W9HRE5"/>
<evidence type="ECO:0000256" key="2">
    <source>
        <dbReference type="PROSITE-ProRule" id="PRU00284"/>
    </source>
</evidence>
<feature type="region of interest" description="Disordered" evidence="3">
    <location>
        <begin position="1"/>
        <end position="29"/>
    </location>
</feature>